<keyword evidence="1" id="KW-0547">Nucleotide-binding</keyword>
<dbReference type="Pfam" id="PF02655">
    <property type="entry name" value="ATP-grasp_3"/>
    <property type="match status" value="1"/>
</dbReference>
<dbReference type="PROSITE" id="PS50975">
    <property type="entry name" value="ATP_GRASP"/>
    <property type="match status" value="1"/>
</dbReference>
<dbReference type="OrthoDB" id="271331at2"/>
<proteinExistence type="predicted"/>
<dbReference type="Proteomes" id="UP000318437">
    <property type="component" value="Unassembled WGS sequence"/>
</dbReference>
<dbReference type="Pfam" id="PF18301">
    <property type="entry name" value="preATP-grasp_3"/>
    <property type="match status" value="1"/>
</dbReference>
<dbReference type="SUPFAM" id="SSF56059">
    <property type="entry name" value="Glutathione synthetase ATP-binding domain-like"/>
    <property type="match status" value="1"/>
</dbReference>
<dbReference type="PIRSF" id="PIRSF016766">
    <property type="entry name" value="UCP016766_ATPgrasp"/>
    <property type="match status" value="1"/>
</dbReference>
<accession>A0A5C6CB61</accession>
<dbReference type="RefSeq" id="WP_146453213.1">
    <property type="nucleotide sequence ID" value="NZ_SJPS01000017.1"/>
</dbReference>
<keyword evidence="4" id="KW-1185">Reference proteome</keyword>
<dbReference type="AlphaFoldDB" id="A0A5C6CB61"/>
<evidence type="ECO:0000259" key="2">
    <source>
        <dbReference type="PROSITE" id="PS50975"/>
    </source>
</evidence>
<protein>
    <submittedName>
        <fullName evidence="3">Carbamoyl phosphate synthase-like protein</fullName>
    </submittedName>
</protein>
<name>A0A5C6CB61_9BACT</name>
<keyword evidence="1" id="KW-0067">ATP-binding</keyword>
<comment type="caution">
    <text evidence="3">The sequence shown here is derived from an EMBL/GenBank/DDBJ whole genome shotgun (WGS) entry which is preliminary data.</text>
</comment>
<feature type="domain" description="ATP-grasp" evidence="2">
    <location>
        <begin position="132"/>
        <end position="314"/>
    </location>
</feature>
<dbReference type="InterPro" id="IPR011761">
    <property type="entry name" value="ATP-grasp"/>
</dbReference>
<dbReference type="GO" id="GO:0046872">
    <property type="term" value="F:metal ion binding"/>
    <property type="evidence" value="ECO:0007669"/>
    <property type="project" value="InterPro"/>
</dbReference>
<evidence type="ECO:0000313" key="3">
    <source>
        <dbReference type="EMBL" id="TWU20059.1"/>
    </source>
</evidence>
<sequence>MHFFLYEWITGGGLVEEPGQLPPSLLTEGEAMLVALATDFVALPDAKVTVLRDARLDAFQVSRCEVIEVHSREHLLEELIQLASLADHTLLIAPEFDSILIKTTRQVRSAGGKLLNASQEFIAIASDKHLTAEHLARSGVRVPEAIWMEPDAEKLPPDFPYPAVLKPINGAGSQDTYLVHSHRDEPPGHPWPRRLERFQPGIPASVSFLCGPQGCTPLPACRQHLTEDGRLGYLGGSLLWETELAERATLIATQALKSIPGGLGYIGVDLVLGKASDGTEDVVIEINPRLTTSYVGLRAMTEDNLASAMLRIAAGKQVALNFKRDPLEFSAAGMVRRPF</sequence>
<evidence type="ECO:0000313" key="4">
    <source>
        <dbReference type="Proteomes" id="UP000318437"/>
    </source>
</evidence>
<reference evidence="3 4" key="1">
    <citation type="submission" date="2019-02" db="EMBL/GenBank/DDBJ databases">
        <title>Deep-cultivation of Planctomycetes and their phenomic and genomic characterization uncovers novel biology.</title>
        <authorList>
            <person name="Wiegand S."/>
            <person name="Jogler M."/>
            <person name="Boedeker C."/>
            <person name="Pinto D."/>
            <person name="Vollmers J."/>
            <person name="Rivas-Marin E."/>
            <person name="Kohn T."/>
            <person name="Peeters S.H."/>
            <person name="Heuer A."/>
            <person name="Rast P."/>
            <person name="Oberbeckmann S."/>
            <person name="Bunk B."/>
            <person name="Jeske O."/>
            <person name="Meyerdierks A."/>
            <person name="Storesund J.E."/>
            <person name="Kallscheuer N."/>
            <person name="Luecker S."/>
            <person name="Lage O.M."/>
            <person name="Pohl T."/>
            <person name="Merkel B.J."/>
            <person name="Hornburger P."/>
            <person name="Mueller R.-W."/>
            <person name="Bruemmer F."/>
            <person name="Labrenz M."/>
            <person name="Spormann A.M."/>
            <person name="Op Den Camp H."/>
            <person name="Overmann J."/>
            <person name="Amann R."/>
            <person name="Jetten M.S.M."/>
            <person name="Mascher T."/>
            <person name="Medema M.H."/>
            <person name="Devos D.P."/>
            <person name="Kaster A.-K."/>
            <person name="Ovreas L."/>
            <person name="Rohde M."/>
            <person name="Galperin M.Y."/>
            <person name="Jogler C."/>
        </authorList>
    </citation>
    <scope>NUCLEOTIDE SEQUENCE [LARGE SCALE GENOMIC DNA]</scope>
    <source>
        <strain evidence="3 4">Pla144</strain>
    </source>
</reference>
<dbReference type="Gene3D" id="3.30.470.20">
    <property type="entry name" value="ATP-grasp fold, B domain"/>
    <property type="match status" value="1"/>
</dbReference>
<dbReference type="InterPro" id="IPR003806">
    <property type="entry name" value="ATP-grasp_PylC-type"/>
</dbReference>
<evidence type="ECO:0000256" key="1">
    <source>
        <dbReference type="PROSITE-ProRule" id="PRU00409"/>
    </source>
</evidence>
<gene>
    <name evidence="3" type="ORF">Pla144_50120</name>
</gene>
<dbReference type="Gene3D" id="3.40.50.11770">
    <property type="match status" value="1"/>
</dbReference>
<dbReference type="InterPro" id="IPR024710">
    <property type="entry name" value="MfnD"/>
</dbReference>
<dbReference type="EMBL" id="SJPS01000017">
    <property type="protein sequence ID" value="TWU20059.1"/>
    <property type="molecule type" value="Genomic_DNA"/>
</dbReference>
<dbReference type="GO" id="GO:0005524">
    <property type="term" value="F:ATP binding"/>
    <property type="evidence" value="ECO:0007669"/>
    <property type="project" value="UniProtKB-UniRule"/>
</dbReference>
<organism evidence="3 4">
    <name type="scientific">Bythopirellula polymerisocia</name>
    <dbReference type="NCBI Taxonomy" id="2528003"/>
    <lineage>
        <taxon>Bacteria</taxon>
        <taxon>Pseudomonadati</taxon>
        <taxon>Planctomycetota</taxon>
        <taxon>Planctomycetia</taxon>
        <taxon>Pirellulales</taxon>
        <taxon>Lacipirellulaceae</taxon>
        <taxon>Bythopirellula</taxon>
    </lineage>
</organism>
<dbReference type="InterPro" id="IPR040803">
    <property type="entry name" value="MfnD_preATP-grasp"/>
</dbReference>